<dbReference type="GO" id="GO:0016616">
    <property type="term" value="F:oxidoreductase activity, acting on the CH-OH group of donors, NAD or NADP as acceptor"/>
    <property type="evidence" value="ECO:0007669"/>
    <property type="project" value="InterPro"/>
</dbReference>
<dbReference type="InterPro" id="IPR002225">
    <property type="entry name" value="3Beta_OHSteriod_DH/Estase"/>
</dbReference>
<dbReference type="Gene3D" id="3.40.50.720">
    <property type="entry name" value="NAD(P)-binding Rossmann-like Domain"/>
    <property type="match status" value="1"/>
</dbReference>
<dbReference type="InterPro" id="IPR036291">
    <property type="entry name" value="NAD(P)-bd_dom_sf"/>
</dbReference>
<name>A0A2A4EL75_9BURK</name>
<dbReference type="InterPro" id="IPR051783">
    <property type="entry name" value="NAD(P)-dependent_oxidoreduct"/>
</dbReference>
<accession>A0A2A4EL75</accession>
<dbReference type="AlphaFoldDB" id="A0A2A4EL75"/>
<dbReference type="RefSeq" id="WP_084903949.1">
    <property type="nucleotide sequence ID" value="NZ_CP020737.1"/>
</dbReference>
<dbReference type="PANTHER" id="PTHR48079">
    <property type="entry name" value="PROTEIN YEEZ"/>
    <property type="match status" value="1"/>
</dbReference>
<dbReference type="GO" id="GO:0004029">
    <property type="term" value="F:aldehyde dehydrogenase (NAD+) activity"/>
    <property type="evidence" value="ECO:0007669"/>
    <property type="project" value="TreeGrafter"/>
</dbReference>
<proteinExistence type="predicted"/>
<protein>
    <recommendedName>
        <fullName evidence="1">3-beta hydroxysteroid dehydrogenase/isomerase domain-containing protein</fullName>
    </recommendedName>
</protein>
<dbReference type="GO" id="GO:0005737">
    <property type="term" value="C:cytoplasm"/>
    <property type="evidence" value="ECO:0007669"/>
    <property type="project" value="TreeGrafter"/>
</dbReference>
<evidence type="ECO:0000259" key="1">
    <source>
        <dbReference type="Pfam" id="PF01073"/>
    </source>
</evidence>
<dbReference type="PANTHER" id="PTHR48079:SF6">
    <property type="entry name" value="NAD(P)-BINDING DOMAIN-CONTAINING PROTEIN-RELATED"/>
    <property type="match status" value="1"/>
</dbReference>
<gene>
    <name evidence="2" type="ORF">BZL54_34570</name>
</gene>
<evidence type="ECO:0000313" key="3">
    <source>
        <dbReference type="Proteomes" id="UP000217994"/>
    </source>
</evidence>
<dbReference type="GO" id="GO:0006694">
    <property type="term" value="P:steroid biosynthetic process"/>
    <property type="evidence" value="ECO:0007669"/>
    <property type="project" value="InterPro"/>
</dbReference>
<dbReference type="Proteomes" id="UP000217994">
    <property type="component" value="Unassembled WGS sequence"/>
</dbReference>
<reference evidence="2 3" key="1">
    <citation type="submission" date="2017-01" db="EMBL/GenBank/DDBJ databases">
        <title>Whole-Genome Shotgun Sequencing of Two beta-Proteobacterial Species in Search of the Bulgecin Biosynthetic Cluster.</title>
        <authorList>
            <person name="Horsman M.E."/>
            <person name="Marous D.R."/>
            <person name="Li R."/>
            <person name="Oliver R.A."/>
            <person name="Byun B."/>
            <person name="Emrich S.J."/>
            <person name="Boggess B."/>
            <person name="Townsend C.A."/>
            <person name="Mobashery S."/>
        </authorList>
    </citation>
    <scope>NUCLEOTIDE SEQUENCE [LARGE SCALE GENOMIC DNA]</scope>
    <source>
        <strain evidence="2 3">ATCC 31433</strain>
    </source>
</reference>
<evidence type="ECO:0000313" key="2">
    <source>
        <dbReference type="EMBL" id="PCE21661.1"/>
    </source>
</evidence>
<dbReference type="SUPFAM" id="SSF51735">
    <property type="entry name" value="NAD(P)-binding Rossmann-fold domains"/>
    <property type="match status" value="1"/>
</dbReference>
<feature type="domain" description="3-beta hydroxysteroid dehydrogenase/isomerase" evidence="1">
    <location>
        <begin position="7"/>
        <end position="236"/>
    </location>
</feature>
<sequence length="314" mass="33532">MTRSTILVTGASGFIGEAVCRRMIGLGHASRLRVLVHRRAPGFSDAGSMDCVHGDLTRPAGLRGACDGIETVIHAASDVGADADACDAVNRSGTRALIDEARRAGVRRVIYVSTAAVYGAGVHRGIRENEIVPVPVSAVSRSRLAAEACVLAAGGIVLRPMFILGAGDKWFLPTLLRLIRGLDAWIEEGQAVLSCTTVDTVAAALAGIALDSARVAEGSVYHCTHPEPVRVRDLVEAAAIHVDFTMPRRSVSLSEALRRLPSGVSERQARLFAEDHWYDGTRLWQALGAPPAVKLTESCGDYWQGYRRWLTGSG</sequence>
<dbReference type="EMBL" id="MTZU01000128">
    <property type="protein sequence ID" value="PCE21661.1"/>
    <property type="molecule type" value="Genomic_DNA"/>
</dbReference>
<comment type="caution">
    <text evidence="2">The sequence shown here is derived from an EMBL/GenBank/DDBJ whole genome shotgun (WGS) entry which is preliminary data.</text>
</comment>
<dbReference type="GeneID" id="69004583"/>
<dbReference type="Pfam" id="PF01073">
    <property type="entry name" value="3Beta_HSD"/>
    <property type="match status" value="1"/>
</dbReference>
<organism evidence="2 3">
    <name type="scientific">Burkholderia ubonensis subsp. mesacidophila</name>
    <dbReference type="NCBI Taxonomy" id="265293"/>
    <lineage>
        <taxon>Bacteria</taxon>
        <taxon>Pseudomonadati</taxon>
        <taxon>Pseudomonadota</taxon>
        <taxon>Betaproteobacteria</taxon>
        <taxon>Burkholderiales</taxon>
        <taxon>Burkholderiaceae</taxon>
        <taxon>Burkholderia</taxon>
        <taxon>Burkholderia cepacia complex</taxon>
    </lineage>
</organism>